<evidence type="ECO:0000313" key="2">
    <source>
        <dbReference type="EMBL" id="KAH0617157.1"/>
    </source>
</evidence>
<keyword evidence="1" id="KW-0812">Transmembrane</keyword>
<keyword evidence="1" id="KW-1133">Transmembrane helix</keyword>
<dbReference type="Pfam" id="PF12400">
    <property type="entry name" value="STIMATE"/>
    <property type="match status" value="1"/>
</dbReference>
<sequence length="80" mass="9363">MMQLQEILLDYIPDPQLELVLVMLVVPFVVDAVMFWVVDSLIMKKYKQKEILEVSGIMENSQVMKDEEYQVGAERFPMPL</sequence>
<keyword evidence="1" id="KW-0472">Membrane</keyword>
<evidence type="ECO:0000313" key="3">
    <source>
        <dbReference type="Proteomes" id="UP000826234"/>
    </source>
</evidence>
<protein>
    <submittedName>
        <fullName evidence="2">Uncharacterized protein</fullName>
    </submittedName>
</protein>
<dbReference type="PANTHER" id="PTHR31735:SF3">
    <property type="entry name" value="TRANSMEMBRANE PROTEIN 110-RELATED"/>
    <property type="match status" value="1"/>
</dbReference>
<evidence type="ECO:0000256" key="1">
    <source>
        <dbReference type="SAM" id="Phobius"/>
    </source>
</evidence>
<dbReference type="PANTHER" id="PTHR31735">
    <property type="entry name" value="VACUOLAR MEMBRANE PROTEIN YPL162C"/>
    <property type="match status" value="1"/>
</dbReference>
<name>A0ABQ7SIK2_PHRPL</name>
<reference evidence="2 3" key="1">
    <citation type="journal article" date="2022" name="Gigascience">
        <title>A chromosome-level genome assembly and annotation of the desert horned lizard, Phrynosoma platyrhinos, provides insight into chromosomal rearrangements among reptiles.</title>
        <authorList>
            <person name="Koochekian N."/>
            <person name="Ascanio A."/>
            <person name="Farleigh K."/>
            <person name="Card D.C."/>
            <person name="Schield D.R."/>
            <person name="Castoe T.A."/>
            <person name="Jezkova T."/>
        </authorList>
    </citation>
    <scope>NUCLEOTIDE SEQUENCE [LARGE SCALE GENOMIC DNA]</scope>
    <source>
        <strain evidence="2">NK-2021</strain>
    </source>
</reference>
<comment type="caution">
    <text evidence="2">The sequence shown here is derived from an EMBL/GenBank/DDBJ whole genome shotgun (WGS) entry which is preliminary data.</text>
</comment>
<dbReference type="InterPro" id="IPR022127">
    <property type="entry name" value="STIMATE/YPL162C"/>
</dbReference>
<keyword evidence="3" id="KW-1185">Reference proteome</keyword>
<proteinExistence type="predicted"/>
<organism evidence="2 3">
    <name type="scientific">Phrynosoma platyrhinos</name>
    <name type="common">Desert horned lizard</name>
    <dbReference type="NCBI Taxonomy" id="52577"/>
    <lineage>
        <taxon>Eukaryota</taxon>
        <taxon>Metazoa</taxon>
        <taxon>Chordata</taxon>
        <taxon>Craniata</taxon>
        <taxon>Vertebrata</taxon>
        <taxon>Euteleostomi</taxon>
        <taxon>Lepidosauria</taxon>
        <taxon>Squamata</taxon>
        <taxon>Bifurcata</taxon>
        <taxon>Unidentata</taxon>
        <taxon>Episquamata</taxon>
        <taxon>Toxicofera</taxon>
        <taxon>Iguania</taxon>
        <taxon>Phrynosomatidae</taxon>
        <taxon>Phrynosomatinae</taxon>
        <taxon>Phrynosoma</taxon>
    </lineage>
</organism>
<dbReference type="Proteomes" id="UP000826234">
    <property type="component" value="Unassembled WGS sequence"/>
</dbReference>
<accession>A0ABQ7SIK2</accession>
<feature type="transmembrane region" description="Helical" evidence="1">
    <location>
        <begin position="20"/>
        <end position="42"/>
    </location>
</feature>
<dbReference type="EMBL" id="JAIPUX010005290">
    <property type="protein sequence ID" value="KAH0617157.1"/>
    <property type="molecule type" value="Genomic_DNA"/>
</dbReference>
<gene>
    <name evidence="2" type="ORF">JD844_028883</name>
</gene>